<proteinExistence type="predicted"/>
<protein>
    <submittedName>
        <fullName evidence="1">Uncharacterized protein</fullName>
    </submittedName>
</protein>
<sequence length="51" mass="5726">MILKTSRPNFVIEKTKTILRLKGGVNFPILVHFNCKYQVSSSGHILRAVVA</sequence>
<name>G3H0A4_CRIGR</name>
<evidence type="ECO:0000313" key="1">
    <source>
        <dbReference type="EMBL" id="EGV97549.1"/>
    </source>
</evidence>
<gene>
    <name evidence="1" type="ORF">I79_003558</name>
</gene>
<dbReference type="EMBL" id="JH000089">
    <property type="protein sequence ID" value="EGV97549.1"/>
    <property type="molecule type" value="Genomic_DNA"/>
</dbReference>
<dbReference type="AlphaFoldDB" id="G3H0A4"/>
<dbReference type="Proteomes" id="UP000001075">
    <property type="component" value="Unassembled WGS sequence"/>
</dbReference>
<organism evidence="1 2">
    <name type="scientific">Cricetulus griseus</name>
    <name type="common">Chinese hamster</name>
    <name type="synonym">Cricetulus barabensis griseus</name>
    <dbReference type="NCBI Taxonomy" id="10029"/>
    <lineage>
        <taxon>Eukaryota</taxon>
        <taxon>Metazoa</taxon>
        <taxon>Chordata</taxon>
        <taxon>Craniata</taxon>
        <taxon>Vertebrata</taxon>
        <taxon>Euteleostomi</taxon>
        <taxon>Mammalia</taxon>
        <taxon>Eutheria</taxon>
        <taxon>Euarchontoglires</taxon>
        <taxon>Glires</taxon>
        <taxon>Rodentia</taxon>
        <taxon>Myomorpha</taxon>
        <taxon>Muroidea</taxon>
        <taxon>Cricetidae</taxon>
        <taxon>Cricetinae</taxon>
        <taxon>Cricetulus</taxon>
    </lineage>
</organism>
<dbReference type="InParanoid" id="G3H0A4"/>
<reference evidence="2" key="1">
    <citation type="journal article" date="2011" name="Nat. Biotechnol.">
        <title>The genomic sequence of the Chinese hamster ovary (CHO)-K1 cell line.</title>
        <authorList>
            <person name="Xu X."/>
            <person name="Nagarajan H."/>
            <person name="Lewis N.E."/>
            <person name="Pan S."/>
            <person name="Cai Z."/>
            <person name="Liu X."/>
            <person name="Chen W."/>
            <person name="Xie M."/>
            <person name="Wang W."/>
            <person name="Hammond S."/>
            <person name="Andersen M.R."/>
            <person name="Neff N."/>
            <person name="Passarelli B."/>
            <person name="Koh W."/>
            <person name="Fan H.C."/>
            <person name="Wang J."/>
            <person name="Gui Y."/>
            <person name="Lee K.H."/>
            <person name="Betenbaugh M.J."/>
            <person name="Quake S.R."/>
            <person name="Famili I."/>
            <person name="Palsson B.O."/>
            <person name="Wang J."/>
        </authorList>
    </citation>
    <scope>NUCLEOTIDE SEQUENCE [LARGE SCALE GENOMIC DNA]</scope>
    <source>
        <strain evidence="2">CHO K1 cell line</strain>
    </source>
</reference>
<accession>G3H0A4</accession>
<evidence type="ECO:0000313" key="2">
    <source>
        <dbReference type="Proteomes" id="UP000001075"/>
    </source>
</evidence>